<dbReference type="AlphaFoldDB" id="A0A1N6QCK5"/>
<name>A0A1N6QCK5_9GAMM</name>
<dbReference type="Proteomes" id="UP000186895">
    <property type="component" value="Unassembled WGS sequence"/>
</dbReference>
<evidence type="ECO:0000313" key="3">
    <source>
        <dbReference type="Proteomes" id="UP000186895"/>
    </source>
</evidence>
<reference evidence="2 3" key="1">
    <citation type="submission" date="2017-01" db="EMBL/GenBank/DDBJ databases">
        <authorList>
            <person name="Mah S.A."/>
            <person name="Swanson W.J."/>
            <person name="Moy G.W."/>
            <person name="Vacquier V.D."/>
        </authorList>
    </citation>
    <scope>NUCLEOTIDE SEQUENCE [LARGE SCALE GENOMIC DNA]</scope>
    <source>
        <strain evidence="2 3">DSM 7027</strain>
    </source>
</reference>
<keyword evidence="3" id="KW-1185">Reference proteome</keyword>
<evidence type="ECO:0000313" key="2">
    <source>
        <dbReference type="EMBL" id="SIQ14340.1"/>
    </source>
</evidence>
<feature type="domain" description="DUF4325" evidence="1">
    <location>
        <begin position="27"/>
        <end position="86"/>
    </location>
</feature>
<evidence type="ECO:0000259" key="1">
    <source>
        <dbReference type="Pfam" id="PF14213"/>
    </source>
</evidence>
<dbReference type="RefSeq" id="WP_076461878.1">
    <property type="nucleotide sequence ID" value="NZ_FTMN01000002.1"/>
</dbReference>
<dbReference type="STRING" id="49186.SAMN05421647_102419"/>
<dbReference type="Pfam" id="PF14213">
    <property type="entry name" value="DUF4325"/>
    <property type="match status" value="1"/>
</dbReference>
<accession>A0A1N6QCK5</accession>
<gene>
    <name evidence="2" type="ORF">SAMN05421647_102419</name>
</gene>
<organism evidence="2 3">
    <name type="scientific">Marinobacterium stanieri</name>
    <dbReference type="NCBI Taxonomy" id="49186"/>
    <lineage>
        <taxon>Bacteria</taxon>
        <taxon>Pseudomonadati</taxon>
        <taxon>Pseudomonadota</taxon>
        <taxon>Gammaproteobacteria</taxon>
        <taxon>Oceanospirillales</taxon>
        <taxon>Oceanospirillaceae</taxon>
        <taxon>Marinobacterium</taxon>
    </lineage>
</organism>
<protein>
    <recommendedName>
        <fullName evidence="1">DUF4325 domain-containing protein</fullName>
    </recommendedName>
</protein>
<dbReference type="InterPro" id="IPR025474">
    <property type="entry name" value="DUF4325"/>
</dbReference>
<sequence length="112" mass="12680">MTTKTISVVNDFNPRPYGRYYEDGEGSGQAFREKLMAPALREFDTVHIDLNGYNRYGRSFLDEAFGGLIREEGFTKSELDEKLSYAHDLVKSIEDTITDRIEAAARDCSNGD</sequence>
<dbReference type="EMBL" id="FTMN01000002">
    <property type="protein sequence ID" value="SIQ14340.1"/>
    <property type="molecule type" value="Genomic_DNA"/>
</dbReference>
<proteinExistence type="predicted"/>